<dbReference type="PANTHER" id="PTHR43766:SF1">
    <property type="entry name" value="TRYPTOPHAN--TRNA LIGASE, MITOCHONDRIAL"/>
    <property type="match status" value="1"/>
</dbReference>
<dbReference type="EC" id="6.1.1.2" evidence="2 9"/>
<name>G9PDG2_9ACTO</name>
<dbReference type="PANTHER" id="PTHR43766">
    <property type="entry name" value="TRYPTOPHAN--TRNA LIGASE, MITOCHONDRIAL"/>
    <property type="match status" value="1"/>
</dbReference>
<keyword evidence="3 10" id="KW-0436">Ligase</keyword>
<evidence type="ECO:0000256" key="10">
    <source>
        <dbReference type="RuleBase" id="RU363036"/>
    </source>
</evidence>
<dbReference type="PROSITE" id="PS00178">
    <property type="entry name" value="AA_TRNA_LIGASE_I"/>
    <property type="match status" value="1"/>
</dbReference>
<comment type="catalytic activity">
    <reaction evidence="8">
        <text>tRNA(Trp) + L-tryptophan + ATP = L-tryptophyl-tRNA(Trp) + AMP + diphosphate + H(+)</text>
        <dbReference type="Rhea" id="RHEA:24080"/>
        <dbReference type="Rhea" id="RHEA-COMP:9671"/>
        <dbReference type="Rhea" id="RHEA-COMP:9705"/>
        <dbReference type="ChEBI" id="CHEBI:15378"/>
        <dbReference type="ChEBI" id="CHEBI:30616"/>
        <dbReference type="ChEBI" id="CHEBI:33019"/>
        <dbReference type="ChEBI" id="CHEBI:57912"/>
        <dbReference type="ChEBI" id="CHEBI:78442"/>
        <dbReference type="ChEBI" id="CHEBI:78535"/>
        <dbReference type="ChEBI" id="CHEBI:456215"/>
        <dbReference type="EC" id="6.1.1.2"/>
    </reaction>
</comment>
<dbReference type="CDD" id="cd00806">
    <property type="entry name" value="TrpRS_core"/>
    <property type="match status" value="1"/>
</dbReference>
<evidence type="ECO:0000256" key="2">
    <source>
        <dbReference type="ARBA" id="ARBA00013161"/>
    </source>
</evidence>
<sequence>MGLMTQSTQPTKAEQALANSTDEASLRRTQARSEEIAAQIGEHPEYFRMLTGARPTGHLHLGHYFGTMQSWKQLQDANVDTWILVADYQVITDRDGVGPLRERVLSLVADALAVGVDPERSTIFTHSAVPALNQLMLPFLSLVTESELHRNPTVKAELEATDGRAMSGLMLTYPVHQAADILFCQANLVPVGKDQLPHLEQARLIAQRFDKRYGRADKKHPVFRRPEALLSEAPLLLGLDGAKMSKSRGNTIEIRMNADQTAKLIKKAKTDSQRTITYDPCERPEVSNLLMLASLCNGRDPRELAEEIGDGGAGKLKALVTEAINDYFAPIRQRRQELADNEDYLLEVLHAGNDKANQVANETLDNVRKAMKMDY</sequence>
<evidence type="ECO:0000256" key="3">
    <source>
        <dbReference type="ARBA" id="ARBA00022598"/>
    </source>
</evidence>
<gene>
    <name evidence="12" type="ORF">HMPREF0045_00045</name>
</gene>
<dbReference type="AlphaFoldDB" id="G9PDG2"/>
<dbReference type="InterPro" id="IPR050203">
    <property type="entry name" value="Trp-tRNA_synthetase"/>
</dbReference>
<dbReference type="Gene3D" id="3.40.50.620">
    <property type="entry name" value="HUPs"/>
    <property type="match status" value="1"/>
</dbReference>
<reference evidence="12 13" key="1">
    <citation type="submission" date="2011-10" db="EMBL/GenBank/DDBJ databases">
        <title>The Genome Sequence of Actinomyces graevenitzii C83.</title>
        <authorList>
            <consortium name="The Broad Institute Genome Sequencing Platform"/>
            <consortium name="The Broad Institute Genome Sequencing Center for Infectious Disease"/>
            <person name="Earl A."/>
            <person name="Ward D."/>
            <person name="Feldgarden M."/>
            <person name="Gevers D."/>
            <person name="Sibley C.D."/>
            <person name="Field T.R."/>
            <person name="Grinwis M."/>
            <person name="Eshaghurshan C.S."/>
            <person name="Surette M.G."/>
            <person name="Young S.K."/>
            <person name="Zeng Q."/>
            <person name="Gargeya S."/>
            <person name="Fitzgerald M."/>
            <person name="Haas B."/>
            <person name="Abouelleil A."/>
            <person name="Alvarado L."/>
            <person name="Arachchi H.M."/>
            <person name="Berlin A."/>
            <person name="Brown A."/>
            <person name="Chapman S.B."/>
            <person name="Chen Z."/>
            <person name="Dunbar C."/>
            <person name="Freedman E."/>
            <person name="Gearin G."/>
            <person name="Goldberg J."/>
            <person name="Griggs A."/>
            <person name="Gujja S."/>
            <person name="Heiman D."/>
            <person name="Howarth C."/>
            <person name="Larson L."/>
            <person name="Lui A."/>
            <person name="MacDonald P.J.P."/>
            <person name="Montmayeur A."/>
            <person name="Murphy C."/>
            <person name="Neiman D."/>
            <person name="Pearson M."/>
            <person name="Priest M."/>
            <person name="Roberts A."/>
            <person name="Saif S."/>
            <person name="Shea T."/>
            <person name="Shenoy N."/>
            <person name="Sisk P."/>
            <person name="Stolte C."/>
            <person name="Sykes S."/>
            <person name="Wortman J."/>
            <person name="Nusbaum C."/>
            <person name="Birren B."/>
        </authorList>
    </citation>
    <scope>NUCLEOTIDE SEQUENCE [LARGE SCALE GENOMIC DNA]</scope>
    <source>
        <strain evidence="12 13">C83</strain>
    </source>
</reference>
<dbReference type="InterPro" id="IPR014729">
    <property type="entry name" value="Rossmann-like_a/b/a_fold"/>
</dbReference>
<evidence type="ECO:0000256" key="6">
    <source>
        <dbReference type="ARBA" id="ARBA00022917"/>
    </source>
</evidence>
<dbReference type="FunFam" id="1.10.240.10:FF:000005">
    <property type="entry name" value="Tryptophan--tRNA ligase"/>
    <property type="match status" value="1"/>
</dbReference>
<dbReference type="Pfam" id="PF00579">
    <property type="entry name" value="tRNA-synt_1b"/>
    <property type="match status" value="1"/>
</dbReference>
<dbReference type="GO" id="GO:0005524">
    <property type="term" value="F:ATP binding"/>
    <property type="evidence" value="ECO:0007669"/>
    <property type="project" value="UniProtKB-KW"/>
</dbReference>
<dbReference type="GO" id="GO:0006436">
    <property type="term" value="P:tryptophanyl-tRNA aminoacylation"/>
    <property type="evidence" value="ECO:0007669"/>
    <property type="project" value="UniProtKB-UniRule"/>
</dbReference>
<organism evidence="12 13">
    <name type="scientific">Actinomyces graevenitzii C83</name>
    <dbReference type="NCBI Taxonomy" id="435830"/>
    <lineage>
        <taxon>Bacteria</taxon>
        <taxon>Bacillati</taxon>
        <taxon>Actinomycetota</taxon>
        <taxon>Actinomycetes</taxon>
        <taxon>Actinomycetales</taxon>
        <taxon>Actinomycetaceae</taxon>
        <taxon>Actinomyces</taxon>
    </lineage>
</organism>
<dbReference type="InterPro" id="IPR001412">
    <property type="entry name" value="aa-tRNA-synth_I_CS"/>
</dbReference>
<feature type="compositionally biased region" description="Polar residues" evidence="11">
    <location>
        <begin position="1"/>
        <end position="23"/>
    </location>
</feature>
<dbReference type="PRINTS" id="PR01039">
    <property type="entry name" value="TRNASYNTHTRP"/>
</dbReference>
<feature type="region of interest" description="Disordered" evidence="11">
    <location>
        <begin position="1"/>
        <end position="30"/>
    </location>
</feature>
<dbReference type="PATRIC" id="fig|435830.3.peg.44"/>
<evidence type="ECO:0000256" key="9">
    <source>
        <dbReference type="NCBIfam" id="TIGR00233"/>
    </source>
</evidence>
<dbReference type="SUPFAM" id="SSF52374">
    <property type="entry name" value="Nucleotidylyl transferase"/>
    <property type="match status" value="1"/>
</dbReference>
<evidence type="ECO:0000256" key="5">
    <source>
        <dbReference type="ARBA" id="ARBA00022840"/>
    </source>
</evidence>
<keyword evidence="6 10" id="KW-0648">Protein biosynthesis</keyword>
<dbReference type="eggNOG" id="COG0180">
    <property type="taxonomic scope" value="Bacteria"/>
</dbReference>
<dbReference type="Gene3D" id="1.10.240.10">
    <property type="entry name" value="Tyrosyl-Transfer RNA Synthetase"/>
    <property type="match status" value="1"/>
</dbReference>
<evidence type="ECO:0000313" key="12">
    <source>
        <dbReference type="EMBL" id="EHM89380.1"/>
    </source>
</evidence>
<protein>
    <recommendedName>
        <fullName evidence="2 9">Tryptophan--tRNA ligase</fullName>
        <ecNumber evidence="2 9">6.1.1.2</ecNumber>
    </recommendedName>
</protein>
<evidence type="ECO:0000256" key="8">
    <source>
        <dbReference type="ARBA" id="ARBA00049929"/>
    </source>
</evidence>
<evidence type="ECO:0000313" key="13">
    <source>
        <dbReference type="Proteomes" id="UP000003822"/>
    </source>
</evidence>
<comment type="similarity">
    <text evidence="1 10">Belongs to the class-I aminoacyl-tRNA synthetase family.</text>
</comment>
<evidence type="ECO:0000256" key="4">
    <source>
        <dbReference type="ARBA" id="ARBA00022741"/>
    </source>
</evidence>
<evidence type="ECO:0000256" key="11">
    <source>
        <dbReference type="SAM" id="MobiDB-lite"/>
    </source>
</evidence>
<keyword evidence="4 10" id="KW-0547">Nucleotide-binding</keyword>
<dbReference type="Proteomes" id="UP000003822">
    <property type="component" value="Unassembled WGS sequence"/>
</dbReference>
<evidence type="ECO:0000256" key="1">
    <source>
        <dbReference type="ARBA" id="ARBA00005594"/>
    </source>
</evidence>
<accession>G9PDG2</accession>
<keyword evidence="7 10" id="KW-0030">Aminoacyl-tRNA synthetase</keyword>
<proteinExistence type="inferred from homology"/>
<dbReference type="HOGENOM" id="CLU_029244_0_1_11"/>
<dbReference type="GO" id="GO:0005737">
    <property type="term" value="C:cytoplasm"/>
    <property type="evidence" value="ECO:0007669"/>
    <property type="project" value="UniProtKB-UniRule"/>
</dbReference>
<keyword evidence="5 10" id="KW-0067">ATP-binding</keyword>
<comment type="caution">
    <text evidence="12">The sequence shown here is derived from an EMBL/GenBank/DDBJ whole genome shotgun (WGS) entry which is preliminary data.</text>
</comment>
<keyword evidence="13" id="KW-1185">Reference proteome</keyword>
<evidence type="ECO:0000256" key="7">
    <source>
        <dbReference type="ARBA" id="ARBA00023146"/>
    </source>
</evidence>
<dbReference type="GO" id="GO:0004830">
    <property type="term" value="F:tryptophan-tRNA ligase activity"/>
    <property type="evidence" value="ECO:0007669"/>
    <property type="project" value="UniProtKB-UniRule"/>
</dbReference>
<dbReference type="STRING" id="435830.HMPREF0045_00045"/>
<dbReference type="NCBIfam" id="TIGR00233">
    <property type="entry name" value="trpS"/>
    <property type="match status" value="1"/>
</dbReference>
<dbReference type="EMBL" id="ACRN01000001">
    <property type="protein sequence ID" value="EHM89380.1"/>
    <property type="molecule type" value="Genomic_DNA"/>
</dbReference>
<dbReference type="InterPro" id="IPR002306">
    <property type="entry name" value="Trp-tRNA-ligase"/>
</dbReference>
<dbReference type="InterPro" id="IPR002305">
    <property type="entry name" value="aa-tRNA-synth_Ic"/>
</dbReference>